<keyword evidence="4" id="KW-0808">Transferase</keyword>
<feature type="domain" description="Glycosyltransferase RgtA/B/C/D-like" evidence="9">
    <location>
        <begin position="80"/>
        <end position="236"/>
    </location>
</feature>
<proteinExistence type="predicted"/>
<keyword evidence="6 8" id="KW-1133">Transmembrane helix</keyword>
<dbReference type="GO" id="GO:0009103">
    <property type="term" value="P:lipopolysaccharide biosynthetic process"/>
    <property type="evidence" value="ECO:0007669"/>
    <property type="project" value="UniProtKB-ARBA"/>
</dbReference>
<dbReference type="EMBL" id="MFIX01000219">
    <property type="protein sequence ID" value="OGG01209.1"/>
    <property type="molecule type" value="Genomic_DNA"/>
</dbReference>
<evidence type="ECO:0000313" key="11">
    <source>
        <dbReference type="Proteomes" id="UP000179129"/>
    </source>
</evidence>
<evidence type="ECO:0000256" key="4">
    <source>
        <dbReference type="ARBA" id="ARBA00022679"/>
    </source>
</evidence>
<name>A0A1F5YLY9_9BACT</name>
<feature type="transmembrane region" description="Helical" evidence="8">
    <location>
        <begin position="178"/>
        <end position="208"/>
    </location>
</feature>
<dbReference type="AlphaFoldDB" id="A0A1F5YLY9"/>
<reference evidence="10 11" key="1">
    <citation type="journal article" date="2016" name="Nat. Commun.">
        <title>Thousands of microbial genomes shed light on interconnected biogeochemical processes in an aquifer system.</title>
        <authorList>
            <person name="Anantharaman K."/>
            <person name="Brown C.T."/>
            <person name="Hug L.A."/>
            <person name="Sharon I."/>
            <person name="Castelle C.J."/>
            <person name="Probst A.J."/>
            <person name="Thomas B.C."/>
            <person name="Singh A."/>
            <person name="Wilkins M.J."/>
            <person name="Karaoz U."/>
            <person name="Brodie E.L."/>
            <person name="Williams K.H."/>
            <person name="Hubbard S.S."/>
            <person name="Banfield J.F."/>
        </authorList>
    </citation>
    <scope>NUCLEOTIDE SEQUENCE [LARGE SCALE GENOMIC DNA]</scope>
</reference>
<evidence type="ECO:0000256" key="1">
    <source>
        <dbReference type="ARBA" id="ARBA00004651"/>
    </source>
</evidence>
<feature type="transmembrane region" description="Helical" evidence="8">
    <location>
        <begin position="22"/>
        <end position="40"/>
    </location>
</feature>
<feature type="transmembrane region" description="Helical" evidence="8">
    <location>
        <begin position="346"/>
        <end position="365"/>
    </location>
</feature>
<evidence type="ECO:0000256" key="7">
    <source>
        <dbReference type="ARBA" id="ARBA00023136"/>
    </source>
</evidence>
<feature type="transmembrane region" description="Helical" evidence="8">
    <location>
        <begin position="76"/>
        <end position="94"/>
    </location>
</feature>
<dbReference type="STRING" id="1817867.A3F83_16350"/>
<evidence type="ECO:0000313" key="10">
    <source>
        <dbReference type="EMBL" id="OGG01209.1"/>
    </source>
</evidence>
<dbReference type="GO" id="GO:0016763">
    <property type="term" value="F:pentosyltransferase activity"/>
    <property type="evidence" value="ECO:0007669"/>
    <property type="project" value="TreeGrafter"/>
</dbReference>
<dbReference type="Gene3D" id="1.25.40.10">
    <property type="entry name" value="Tetratricopeptide repeat domain"/>
    <property type="match status" value="1"/>
</dbReference>
<dbReference type="Proteomes" id="UP000179129">
    <property type="component" value="Unassembled WGS sequence"/>
</dbReference>
<comment type="caution">
    <text evidence="10">The sequence shown here is derived from an EMBL/GenBank/DDBJ whole genome shotgun (WGS) entry which is preliminary data.</text>
</comment>
<feature type="transmembrane region" description="Helical" evidence="8">
    <location>
        <begin position="220"/>
        <end position="239"/>
    </location>
</feature>
<comment type="subcellular location">
    <subcellularLocation>
        <location evidence="1">Cell membrane</location>
        <topology evidence="1">Multi-pass membrane protein</topology>
    </subcellularLocation>
</comment>
<keyword evidence="7 8" id="KW-0472">Membrane</keyword>
<dbReference type="InterPro" id="IPR038731">
    <property type="entry name" value="RgtA/B/C-like"/>
</dbReference>
<evidence type="ECO:0000259" key="9">
    <source>
        <dbReference type="Pfam" id="PF13231"/>
    </source>
</evidence>
<dbReference type="PANTHER" id="PTHR33908">
    <property type="entry name" value="MANNOSYLTRANSFERASE YKCB-RELATED"/>
    <property type="match status" value="1"/>
</dbReference>
<feature type="transmembrane region" description="Helical" evidence="8">
    <location>
        <begin position="317"/>
        <end position="339"/>
    </location>
</feature>
<dbReference type="SUPFAM" id="SSF48452">
    <property type="entry name" value="TPR-like"/>
    <property type="match status" value="1"/>
</dbReference>
<sequence length="541" mass="60457">MSAKETNLSNPLESRTEPQTRLWLWAALTAGLAFRIAYLVSMRGHPLFEPLLPGYDMTVFHEWAKRIAGGKLTYDGAFYQAPLYPYLLGAIYALTGPSELIAKIFQAFLGTASVGLLYLLGQRLFGRRTALTAAWLMALTPIFPFYECFLLADSLITFLNLALLAALAWYDPDKPRRWAALCGFLLGLAALARPNILVLLPVGLYWIWRSLEGKSASLRLKAAGVFFLITFLTISPATIHNVTIGKSWALISANFHENWRIGNSYDSTGGFWQPQQGEVPILSADFLRLQLKKLWMLARDYEQPNNVNFYQIARENFLLKLPLSWGVYLAFGLAGIILTRKNRGQLFPLYSYLLLYGASLVAFFITGRYRVPLWPVLILFSAACLTAVMEQALEKKNLSAALALALPSAAALLLVLGNSRTIQPQYFDNVVLICEKRGDDQGAAAELARKLELYPDDPATLWRLAYYLQKTGQKEEASIRLEWLLTLVGEQPLVLREAGLLDLELGNPGRGKERLRRYLELDPSAPDSLIIQGIIAHPPGK</sequence>
<keyword evidence="2" id="KW-1003">Cell membrane</keyword>
<keyword evidence="3" id="KW-0328">Glycosyltransferase</keyword>
<keyword evidence="5 8" id="KW-0812">Transmembrane</keyword>
<dbReference type="PANTHER" id="PTHR33908:SF11">
    <property type="entry name" value="MEMBRANE PROTEIN"/>
    <property type="match status" value="1"/>
</dbReference>
<evidence type="ECO:0000256" key="3">
    <source>
        <dbReference type="ARBA" id="ARBA00022676"/>
    </source>
</evidence>
<evidence type="ECO:0000256" key="6">
    <source>
        <dbReference type="ARBA" id="ARBA00022989"/>
    </source>
</evidence>
<feature type="transmembrane region" description="Helical" evidence="8">
    <location>
        <begin position="371"/>
        <end position="388"/>
    </location>
</feature>
<gene>
    <name evidence="10" type="ORF">A3F83_16350</name>
</gene>
<evidence type="ECO:0000256" key="5">
    <source>
        <dbReference type="ARBA" id="ARBA00022692"/>
    </source>
</evidence>
<accession>A0A1F5YLY9</accession>
<feature type="transmembrane region" description="Helical" evidence="8">
    <location>
        <begin position="400"/>
        <end position="417"/>
    </location>
</feature>
<dbReference type="InterPro" id="IPR011990">
    <property type="entry name" value="TPR-like_helical_dom_sf"/>
</dbReference>
<dbReference type="GO" id="GO:0005886">
    <property type="term" value="C:plasma membrane"/>
    <property type="evidence" value="ECO:0007669"/>
    <property type="project" value="UniProtKB-SubCell"/>
</dbReference>
<feature type="transmembrane region" description="Helical" evidence="8">
    <location>
        <begin position="100"/>
        <end position="121"/>
    </location>
</feature>
<evidence type="ECO:0000256" key="2">
    <source>
        <dbReference type="ARBA" id="ARBA00022475"/>
    </source>
</evidence>
<dbReference type="Pfam" id="PF13231">
    <property type="entry name" value="PMT_2"/>
    <property type="match status" value="1"/>
</dbReference>
<organism evidence="10 11">
    <name type="scientific">Candidatus Glassbacteria bacterium RIFCSPLOWO2_12_FULL_58_11</name>
    <dbReference type="NCBI Taxonomy" id="1817867"/>
    <lineage>
        <taxon>Bacteria</taxon>
        <taxon>Candidatus Glassiibacteriota</taxon>
    </lineage>
</organism>
<evidence type="ECO:0000256" key="8">
    <source>
        <dbReference type="SAM" id="Phobius"/>
    </source>
</evidence>
<dbReference type="InterPro" id="IPR050297">
    <property type="entry name" value="LipidA_mod_glycosyltrf_83"/>
</dbReference>
<protein>
    <recommendedName>
        <fullName evidence="9">Glycosyltransferase RgtA/B/C/D-like domain-containing protein</fullName>
    </recommendedName>
</protein>
<feature type="transmembrane region" description="Helical" evidence="8">
    <location>
        <begin position="133"/>
        <end position="166"/>
    </location>
</feature>